<evidence type="ECO:0000313" key="2">
    <source>
        <dbReference type="Proteomes" id="UP000283269"/>
    </source>
</evidence>
<dbReference type="AlphaFoldDB" id="A0A409WHZ9"/>
<evidence type="ECO:0000313" key="1">
    <source>
        <dbReference type="EMBL" id="PPQ78132.1"/>
    </source>
</evidence>
<name>A0A409WHZ9_PSICY</name>
<accession>A0A409WHZ9</accession>
<protein>
    <submittedName>
        <fullName evidence="1">Uncharacterized protein</fullName>
    </submittedName>
</protein>
<dbReference type="EMBL" id="NHYD01003426">
    <property type="protein sequence ID" value="PPQ78132.1"/>
    <property type="molecule type" value="Genomic_DNA"/>
</dbReference>
<proteinExistence type="predicted"/>
<comment type="caution">
    <text evidence="1">The sequence shown here is derived from an EMBL/GenBank/DDBJ whole genome shotgun (WGS) entry which is preliminary data.</text>
</comment>
<reference evidence="1 2" key="1">
    <citation type="journal article" date="2018" name="Evol. Lett.">
        <title>Horizontal gene cluster transfer increased hallucinogenic mushroom diversity.</title>
        <authorList>
            <person name="Reynolds H.T."/>
            <person name="Vijayakumar V."/>
            <person name="Gluck-Thaler E."/>
            <person name="Korotkin H.B."/>
            <person name="Matheny P.B."/>
            <person name="Slot J.C."/>
        </authorList>
    </citation>
    <scope>NUCLEOTIDE SEQUENCE [LARGE SCALE GENOMIC DNA]</scope>
    <source>
        <strain evidence="1 2">2631</strain>
    </source>
</reference>
<sequence>MAAVSSVKVISMDIYDTYLAVATNIMLLVPSFDQITQSGTGSQVILTQQLALSWEALITYDSFIFGLLLWKIFGERQTRFPVIGVNRLPLRDLLIRDASVARLSIQPIMQHLHYHDVSAYAQLTRMEQGWYIV</sequence>
<gene>
    <name evidence="1" type="ORF">CVT25_015657</name>
</gene>
<keyword evidence="2" id="KW-1185">Reference proteome</keyword>
<dbReference type="InParanoid" id="A0A409WHZ9"/>
<organism evidence="1 2">
    <name type="scientific">Psilocybe cyanescens</name>
    <dbReference type="NCBI Taxonomy" id="93625"/>
    <lineage>
        <taxon>Eukaryota</taxon>
        <taxon>Fungi</taxon>
        <taxon>Dikarya</taxon>
        <taxon>Basidiomycota</taxon>
        <taxon>Agaricomycotina</taxon>
        <taxon>Agaricomycetes</taxon>
        <taxon>Agaricomycetidae</taxon>
        <taxon>Agaricales</taxon>
        <taxon>Agaricineae</taxon>
        <taxon>Strophariaceae</taxon>
        <taxon>Psilocybe</taxon>
    </lineage>
</organism>
<dbReference type="Proteomes" id="UP000283269">
    <property type="component" value="Unassembled WGS sequence"/>
</dbReference>